<keyword evidence="2" id="KW-1185">Reference proteome</keyword>
<evidence type="ECO:0000313" key="1">
    <source>
        <dbReference type="EMBL" id="MCQ8128693.1"/>
    </source>
</evidence>
<reference evidence="1 2" key="1">
    <citation type="submission" date="2022-07" db="EMBL/GenBank/DDBJ databases">
        <title>Methylomonas rivi sp. nov., Methylomonas rosea sp. nov., Methylomonas aureus sp. nov. and Methylomonas subterranea sp. nov., four novel methanotrophs isolated from a freshwater creek and the deep terrestrial subsurface.</title>
        <authorList>
            <person name="Abin C."/>
            <person name="Sankaranarayanan K."/>
            <person name="Garner C."/>
            <person name="Sindelar R."/>
            <person name="Kotary K."/>
            <person name="Garner R."/>
            <person name="Barclay S."/>
            <person name="Lawson P."/>
            <person name="Krumholz L."/>
        </authorList>
    </citation>
    <scope>NUCLEOTIDE SEQUENCE [LARGE SCALE GENOMIC DNA]</scope>
    <source>
        <strain evidence="1 2">WSC-6</strain>
    </source>
</reference>
<dbReference type="EMBL" id="JANIBK010000039">
    <property type="protein sequence ID" value="MCQ8128693.1"/>
    <property type="molecule type" value="Genomic_DNA"/>
</dbReference>
<comment type="caution">
    <text evidence="1">The sequence shown here is derived from an EMBL/GenBank/DDBJ whole genome shotgun (WGS) entry which is preliminary data.</text>
</comment>
<sequence>MNALTTRAPSHRIQANLNITSQQAVTKKVTIVAAIKPIDDPNNLAMHLVD</sequence>
<dbReference type="Proteomes" id="UP001524586">
    <property type="component" value="Unassembled WGS sequence"/>
</dbReference>
<gene>
    <name evidence="1" type="ORF">NP596_09495</name>
</gene>
<proteinExistence type="predicted"/>
<name>A0ABT1U4D0_9GAMM</name>
<evidence type="ECO:0000313" key="2">
    <source>
        <dbReference type="Proteomes" id="UP001524586"/>
    </source>
</evidence>
<organism evidence="1 2">
    <name type="scientific">Methylomonas rivi</name>
    <dbReference type="NCBI Taxonomy" id="2952226"/>
    <lineage>
        <taxon>Bacteria</taxon>
        <taxon>Pseudomonadati</taxon>
        <taxon>Pseudomonadota</taxon>
        <taxon>Gammaproteobacteria</taxon>
        <taxon>Methylococcales</taxon>
        <taxon>Methylococcaceae</taxon>
        <taxon>Methylomonas</taxon>
    </lineage>
</organism>
<dbReference type="RefSeq" id="WP_256615092.1">
    <property type="nucleotide sequence ID" value="NZ_JANIBK010000039.1"/>
</dbReference>
<protein>
    <submittedName>
        <fullName evidence="1">Uncharacterized protein</fullName>
    </submittedName>
</protein>
<accession>A0ABT1U4D0</accession>